<reference evidence="2" key="2">
    <citation type="submission" date="2020-05" db="UniProtKB">
        <authorList>
            <consortium name="EnsemblMetazoa"/>
        </authorList>
    </citation>
    <scope>IDENTIFICATION</scope>
    <source>
        <strain evidence="2">A-37</strain>
    </source>
</reference>
<reference evidence="3" key="1">
    <citation type="submission" date="2013-09" db="EMBL/GenBank/DDBJ databases">
        <title>The Genome Sequence of Anopheles culicifacies species A.</title>
        <authorList>
            <consortium name="The Broad Institute Genomics Platform"/>
            <person name="Neafsey D.E."/>
            <person name="Besansky N."/>
            <person name="Howell P."/>
            <person name="Walton C."/>
            <person name="Young S.K."/>
            <person name="Zeng Q."/>
            <person name="Gargeya S."/>
            <person name="Fitzgerald M."/>
            <person name="Haas B."/>
            <person name="Abouelleil A."/>
            <person name="Allen A.W."/>
            <person name="Alvarado L."/>
            <person name="Arachchi H.M."/>
            <person name="Berlin A.M."/>
            <person name="Chapman S.B."/>
            <person name="Gainer-Dewar J."/>
            <person name="Goldberg J."/>
            <person name="Griggs A."/>
            <person name="Gujja S."/>
            <person name="Hansen M."/>
            <person name="Howarth C."/>
            <person name="Imamovic A."/>
            <person name="Ireland A."/>
            <person name="Larimer J."/>
            <person name="McCowan C."/>
            <person name="Murphy C."/>
            <person name="Pearson M."/>
            <person name="Poon T.W."/>
            <person name="Priest M."/>
            <person name="Roberts A."/>
            <person name="Saif S."/>
            <person name="Shea T."/>
            <person name="Sisk P."/>
            <person name="Sykes S."/>
            <person name="Wortman J."/>
            <person name="Nusbaum C."/>
            <person name="Birren B."/>
        </authorList>
    </citation>
    <scope>NUCLEOTIDE SEQUENCE [LARGE SCALE GENOMIC DNA]</scope>
    <source>
        <strain evidence="3">A-37</strain>
    </source>
</reference>
<sequence length="170" mass="20010">MAGKITTFSSRITSIARFGCTIVSCFIAIPLLLLLSGPIPYNFPLFAIAIDRVQEGRGFREDLHQYFKRRPYDGGKEFDLKHRYAGLLAIHHGVRPETHLLLQISFGEEFRIHQMLRKKRHKLKSQQVIMRDRSSRWLEPSVKYSERSFFNRGRMRKWFARSVAKISSRR</sequence>
<dbReference type="EnsemblMetazoa" id="ACUA021188-RA">
    <property type="protein sequence ID" value="ACUA021188-PA"/>
    <property type="gene ID" value="ACUA021188"/>
</dbReference>
<proteinExistence type="predicted"/>
<organism evidence="2 3">
    <name type="scientific">Anopheles culicifacies</name>
    <dbReference type="NCBI Taxonomy" id="139723"/>
    <lineage>
        <taxon>Eukaryota</taxon>
        <taxon>Metazoa</taxon>
        <taxon>Ecdysozoa</taxon>
        <taxon>Arthropoda</taxon>
        <taxon>Hexapoda</taxon>
        <taxon>Insecta</taxon>
        <taxon>Pterygota</taxon>
        <taxon>Neoptera</taxon>
        <taxon>Endopterygota</taxon>
        <taxon>Diptera</taxon>
        <taxon>Nematocera</taxon>
        <taxon>Culicoidea</taxon>
        <taxon>Culicidae</taxon>
        <taxon>Anophelinae</taxon>
        <taxon>Anopheles</taxon>
        <taxon>culicifacies species complex</taxon>
    </lineage>
</organism>
<dbReference type="Proteomes" id="UP000075883">
    <property type="component" value="Unassembled WGS sequence"/>
</dbReference>
<evidence type="ECO:0000313" key="3">
    <source>
        <dbReference type="Proteomes" id="UP000075883"/>
    </source>
</evidence>
<keyword evidence="1" id="KW-0472">Membrane</keyword>
<keyword evidence="1" id="KW-0812">Transmembrane</keyword>
<keyword evidence="3" id="KW-1185">Reference proteome</keyword>
<evidence type="ECO:0000313" key="2">
    <source>
        <dbReference type="EnsemblMetazoa" id="ACUA021188-PA"/>
    </source>
</evidence>
<keyword evidence="1" id="KW-1133">Transmembrane helix</keyword>
<feature type="transmembrane region" description="Helical" evidence="1">
    <location>
        <begin position="12"/>
        <end position="35"/>
    </location>
</feature>
<dbReference type="EMBL" id="AXCM01012886">
    <property type="status" value="NOT_ANNOTATED_CDS"/>
    <property type="molecule type" value="Genomic_DNA"/>
</dbReference>
<name>A0A182MLJ6_9DIPT</name>
<accession>A0A182MLJ6</accession>
<dbReference type="VEuPathDB" id="VectorBase:ACUA021188"/>
<protein>
    <submittedName>
        <fullName evidence="2">Uncharacterized protein</fullName>
    </submittedName>
</protein>
<evidence type="ECO:0000256" key="1">
    <source>
        <dbReference type="SAM" id="Phobius"/>
    </source>
</evidence>
<dbReference type="AlphaFoldDB" id="A0A182MLJ6"/>